<gene>
    <name evidence="4" type="ORF">Acr_23g0006230</name>
</gene>
<dbReference type="GO" id="GO:0005525">
    <property type="term" value="F:GTP binding"/>
    <property type="evidence" value="ECO:0007669"/>
    <property type="project" value="UniProtKB-KW"/>
</dbReference>
<comment type="caution">
    <text evidence="4">The sequence shown here is derived from an EMBL/GenBank/DDBJ whole genome shotgun (WGS) entry which is preliminary data.</text>
</comment>
<dbReference type="GO" id="GO:0003743">
    <property type="term" value="F:translation initiation factor activity"/>
    <property type="evidence" value="ECO:0007669"/>
    <property type="project" value="UniProtKB-KW"/>
</dbReference>
<keyword evidence="4" id="KW-0251">Elongation factor</keyword>
<feature type="domain" description="Tr-type G" evidence="3">
    <location>
        <begin position="1"/>
        <end position="57"/>
    </location>
</feature>
<protein>
    <submittedName>
        <fullName evidence="4">Translation elongation factor EF1A/initiation factor IF2gamma family protein</fullName>
    </submittedName>
</protein>
<dbReference type="EMBL" id="BJWL01000023">
    <property type="protein sequence ID" value="GFZ12238.1"/>
    <property type="molecule type" value="Genomic_DNA"/>
</dbReference>
<dbReference type="AlphaFoldDB" id="A0A7J0GNC0"/>
<organism evidence="4 5">
    <name type="scientific">Actinidia rufa</name>
    <dbReference type="NCBI Taxonomy" id="165716"/>
    <lineage>
        <taxon>Eukaryota</taxon>
        <taxon>Viridiplantae</taxon>
        <taxon>Streptophyta</taxon>
        <taxon>Embryophyta</taxon>
        <taxon>Tracheophyta</taxon>
        <taxon>Spermatophyta</taxon>
        <taxon>Magnoliopsida</taxon>
        <taxon>eudicotyledons</taxon>
        <taxon>Gunneridae</taxon>
        <taxon>Pentapetalae</taxon>
        <taxon>asterids</taxon>
        <taxon>Ericales</taxon>
        <taxon>Actinidiaceae</taxon>
        <taxon>Actinidia</taxon>
    </lineage>
</organism>
<dbReference type="PANTHER" id="PTHR23115">
    <property type="entry name" value="TRANSLATION FACTOR"/>
    <property type="match status" value="1"/>
</dbReference>
<dbReference type="GO" id="GO:0003924">
    <property type="term" value="F:GTPase activity"/>
    <property type="evidence" value="ECO:0007669"/>
    <property type="project" value="InterPro"/>
</dbReference>
<dbReference type="InterPro" id="IPR000795">
    <property type="entry name" value="T_Tr_GTP-bd_dom"/>
</dbReference>
<evidence type="ECO:0000313" key="4">
    <source>
        <dbReference type="EMBL" id="GFZ12238.1"/>
    </source>
</evidence>
<accession>A0A7J0GNC0</accession>
<sequence length="592" mass="66672">MISGASQADASVLVISARKGNFETGYERGGQTREHVQLANSLGVSKLLVVVNKMDDPAVNWSKESALPDFHMFRYLLACWIKYENKNRQSTCPWWNGPCLFEALDAVEVPQRDPKGPFRCDKSFFILSLMLIITPLPVVQLNDIRLPIIDKFKDMGTVFMGTVHGKVLAVYSDEDKVRCAGIGGQGKAAQQGSASNAWLVTCSQINASDARPSGAVIELSSYYIKLRGGAIVTQCRMEGKSCQERATEAQNGPSRFIIDMYILAVFAYSVALIGDDVVVTLENSKSGNSKYSMLFLVHVLKASIFVLPKRVIKAVESVMRVFLWSGTEMKSRGLKLHGRRFVWIKKDGGLGIKSLEIWNKAVMAKHIWFLFTGECLMDLKEIITTQGPYIKRTIGDGPDTFLWLDNWHPVGSILKAKGEKVMSAAALGLHFRVSYIFVGNRWRWPCTESLELMKLQRDLSEIIWGENPTECLMDLKEIITTQGPYIKRTIGDGPDTFLWLDNWHPVGSILKAKGEKVMSAAALGLHFRVSYIFVGNRWRWPCTESLELMKLQRDLSEIICPRQGVKDEVAWILSQKRSFTNQSLWDKIRVKR</sequence>
<evidence type="ECO:0000259" key="3">
    <source>
        <dbReference type="Pfam" id="PF00009"/>
    </source>
</evidence>
<keyword evidence="2" id="KW-0342">GTP-binding</keyword>
<keyword evidence="5" id="KW-1185">Reference proteome</keyword>
<evidence type="ECO:0000313" key="5">
    <source>
        <dbReference type="Proteomes" id="UP000585474"/>
    </source>
</evidence>
<evidence type="ECO:0000256" key="2">
    <source>
        <dbReference type="ARBA" id="ARBA00023134"/>
    </source>
</evidence>
<dbReference type="Proteomes" id="UP000585474">
    <property type="component" value="Unassembled WGS sequence"/>
</dbReference>
<evidence type="ECO:0000256" key="1">
    <source>
        <dbReference type="ARBA" id="ARBA00022741"/>
    </source>
</evidence>
<dbReference type="Gene3D" id="3.40.50.300">
    <property type="entry name" value="P-loop containing nucleotide triphosphate hydrolases"/>
    <property type="match status" value="1"/>
</dbReference>
<dbReference type="InterPro" id="IPR027417">
    <property type="entry name" value="P-loop_NTPase"/>
</dbReference>
<dbReference type="OrthoDB" id="342024at2759"/>
<dbReference type="Pfam" id="PF00009">
    <property type="entry name" value="GTP_EFTU"/>
    <property type="match status" value="1"/>
</dbReference>
<keyword evidence="1" id="KW-0547">Nucleotide-binding</keyword>
<proteinExistence type="predicted"/>
<dbReference type="SUPFAM" id="SSF52540">
    <property type="entry name" value="P-loop containing nucleoside triphosphate hydrolases"/>
    <property type="match status" value="1"/>
</dbReference>
<dbReference type="GO" id="GO:0003746">
    <property type="term" value="F:translation elongation factor activity"/>
    <property type="evidence" value="ECO:0007669"/>
    <property type="project" value="UniProtKB-KW"/>
</dbReference>
<reference evidence="4 5" key="1">
    <citation type="submission" date="2019-07" db="EMBL/GenBank/DDBJ databases">
        <title>De Novo Assembly of kiwifruit Actinidia rufa.</title>
        <authorList>
            <person name="Sugita-Konishi S."/>
            <person name="Sato K."/>
            <person name="Mori E."/>
            <person name="Abe Y."/>
            <person name="Kisaki G."/>
            <person name="Hamano K."/>
            <person name="Suezawa K."/>
            <person name="Otani M."/>
            <person name="Fukuda T."/>
            <person name="Manabe T."/>
            <person name="Gomi K."/>
            <person name="Tabuchi M."/>
            <person name="Akimitsu K."/>
            <person name="Kataoka I."/>
        </authorList>
    </citation>
    <scope>NUCLEOTIDE SEQUENCE [LARGE SCALE GENOMIC DNA]</scope>
    <source>
        <strain evidence="5">cv. Fuchu</strain>
    </source>
</reference>
<keyword evidence="4" id="KW-0396">Initiation factor</keyword>
<name>A0A7J0GNC0_9ERIC</name>
<dbReference type="InterPro" id="IPR050100">
    <property type="entry name" value="TRAFAC_GTPase_members"/>
</dbReference>
<keyword evidence="4" id="KW-0648">Protein biosynthesis</keyword>
<dbReference type="Gene3D" id="2.40.30.10">
    <property type="entry name" value="Translation factors"/>
    <property type="match status" value="1"/>
</dbReference>